<evidence type="ECO:0000256" key="5">
    <source>
        <dbReference type="ARBA" id="ARBA00023049"/>
    </source>
</evidence>
<proteinExistence type="predicted"/>
<evidence type="ECO:0000256" key="2">
    <source>
        <dbReference type="ARBA" id="ARBA00022723"/>
    </source>
</evidence>
<dbReference type="Proteomes" id="UP000199226">
    <property type="component" value="Unassembled WGS sequence"/>
</dbReference>
<accession>A0A1G9XPQ5</accession>
<keyword evidence="3" id="KW-0378">Hydrolase</keyword>
<dbReference type="InterPro" id="IPR025657">
    <property type="entry name" value="RadC_JAB"/>
</dbReference>
<evidence type="ECO:0000313" key="7">
    <source>
        <dbReference type="EMBL" id="SDM98175.1"/>
    </source>
</evidence>
<feature type="domain" description="MPN" evidence="6">
    <location>
        <begin position="31"/>
        <end position="156"/>
    </location>
</feature>
<keyword evidence="2" id="KW-0479">Metal-binding</keyword>
<dbReference type="InterPro" id="IPR037518">
    <property type="entry name" value="MPN"/>
</dbReference>
<organism evidence="7 8">
    <name type="scientific">Daejeonella rubra</name>
    <dbReference type="NCBI Taxonomy" id="990371"/>
    <lineage>
        <taxon>Bacteria</taxon>
        <taxon>Pseudomonadati</taxon>
        <taxon>Bacteroidota</taxon>
        <taxon>Sphingobacteriia</taxon>
        <taxon>Sphingobacteriales</taxon>
        <taxon>Sphingobacteriaceae</taxon>
        <taxon>Daejeonella</taxon>
    </lineage>
</organism>
<keyword evidence="4" id="KW-0862">Zinc</keyword>
<dbReference type="GO" id="GO:0008237">
    <property type="term" value="F:metallopeptidase activity"/>
    <property type="evidence" value="ECO:0007669"/>
    <property type="project" value="UniProtKB-KW"/>
</dbReference>
<keyword evidence="8" id="KW-1185">Reference proteome</keyword>
<evidence type="ECO:0000256" key="1">
    <source>
        <dbReference type="ARBA" id="ARBA00022670"/>
    </source>
</evidence>
<dbReference type="EMBL" id="FNHH01000031">
    <property type="protein sequence ID" value="SDM98175.1"/>
    <property type="molecule type" value="Genomic_DNA"/>
</dbReference>
<gene>
    <name evidence="7" type="ORF">SAMN05421813_13148</name>
</gene>
<dbReference type="CDD" id="cd08071">
    <property type="entry name" value="MPN_DUF2466"/>
    <property type="match status" value="1"/>
</dbReference>
<dbReference type="PROSITE" id="PS50249">
    <property type="entry name" value="MPN"/>
    <property type="match status" value="1"/>
</dbReference>
<evidence type="ECO:0000313" key="8">
    <source>
        <dbReference type="Proteomes" id="UP000199226"/>
    </source>
</evidence>
<dbReference type="RefSeq" id="WP_090706612.1">
    <property type="nucleotide sequence ID" value="NZ_FNHH01000031.1"/>
</dbReference>
<dbReference type="InterPro" id="IPR020891">
    <property type="entry name" value="UPF0758_CS"/>
</dbReference>
<dbReference type="PROSITE" id="PS01302">
    <property type="entry name" value="UPF0758"/>
    <property type="match status" value="1"/>
</dbReference>
<dbReference type="InterPro" id="IPR001405">
    <property type="entry name" value="UPF0758"/>
</dbReference>
<dbReference type="GO" id="GO:0006508">
    <property type="term" value="P:proteolysis"/>
    <property type="evidence" value="ECO:0007669"/>
    <property type="project" value="UniProtKB-KW"/>
</dbReference>
<sequence>MEKLQDQISLYHVSEINVTYRPKFKASERPKVSTSKEVYDILFNNWDLDKIELLEQFKILLLNRANRVIGIYEVSSGGMAGTVADPKLIFSTALKACASSIILSHNHPSGNLKPSEADIVLTHKLKNAGSFLDIAVLDHLIMTSEGYYSFEDEGII</sequence>
<name>A0A1G9XPQ5_9SPHI</name>
<dbReference type="STRING" id="990371.SAMN05421813_13148"/>
<dbReference type="PANTHER" id="PTHR30471">
    <property type="entry name" value="DNA REPAIR PROTEIN RADC"/>
    <property type="match status" value="1"/>
</dbReference>
<keyword evidence="1" id="KW-0645">Protease</keyword>
<keyword evidence="5" id="KW-0482">Metalloprotease</keyword>
<evidence type="ECO:0000259" key="6">
    <source>
        <dbReference type="PROSITE" id="PS50249"/>
    </source>
</evidence>
<dbReference type="Pfam" id="PF04002">
    <property type="entry name" value="RadC"/>
    <property type="match status" value="1"/>
</dbReference>
<dbReference type="PANTHER" id="PTHR30471:SF3">
    <property type="entry name" value="UPF0758 PROTEIN YEES-RELATED"/>
    <property type="match status" value="1"/>
</dbReference>
<evidence type="ECO:0000256" key="3">
    <source>
        <dbReference type="ARBA" id="ARBA00022801"/>
    </source>
</evidence>
<reference evidence="8" key="1">
    <citation type="submission" date="2016-10" db="EMBL/GenBank/DDBJ databases">
        <authorList>
            <person name="Varghese N."/>
            <person name="Submissions S."/>
        </authorList>
    </citation>
    <scope>NUCLEOTIDE SEQUENCE [LARGE SCALE GENOMIC DNA]</scope>
    <source>
        <strain evidence="8">DSM 24536</strain>
    </source>
</reference>
<dbReference type="Gene3D" id="3.40.140.10">
    <property type="entry name" value="Cytidine Deaminase, domain 2"/>
    <property type="match status" value="1"/>
</dbReference>
<dbReference type="AlphaFoldDB" id="A0A1G9XPQ5"/>
<dbReference type="GO" id="GO:0046872">
    <property type="term" value="F:metal ion binding"/>
    <property type="evidence" value="ECO:0007669"/>
    <property type="project" value="UniProtKB-KW"/>
</dbReference>
<evidence type="ECO:0000256" key="4">
    <source>
        <dbReference type="ARBA" id="ARBA00022833"/>
    </source>
</evidence>
<protein>
    <submittedName>
        <fullName evidence="7">DNA repair protein RadC</fullName>
    </submittedName>
</protein>
<dbReference type="OrthoDB" id="9804482at2"/>